<feature type="compositionally biased region" description="Polar residues" evidence="18">
    <location>
        <begin position="614"/>
        <end position="627"/>
    </location>
</feature>
<dbReference type="SMART" id="SM01044">
    <property type="entry name" value="Btz"/>
    <property type="match status" value="1"/>
</dbReference>
<dbReference type="GO" id="GO:0003729">
    <property type="term" value="F:mRNA binding"/>
    <property type="evidence" value="ECO:0007669"/>
    <property type="project" value="InterPro"/>
</dbReference>
<dbReference type="GO" id="GO:0005681">
    <property type="term" value="C:spliceosomal complex"/>
    <property type="evidence" value="ECO:0007669"/>
    <property type="project" value="UniProtKB-KW"/>
</dbReference>
<feature type="compositionally biased region" description="Basic and acidic residues" evidence="18">
    <location>
        <begin position="72"/>
        <end position="85"/>
    </location>
</feature>
<dbReference type="Pfam" id="PF09405">
    <property type="entry name" value="Btz"/>
    <property type="match status" value="1"/>
</dbReference>
<evidence type="ECO:0000256" key="5">
    <source>
        <dbReference type="ARBA" id="ARBA00009548"/>
    </source>
</evidence>
<keyword evidence="7" id="KW-0813">Transport</keyword>
<dbReference type="InterPro" id="IPR018545">
    <property type="entry name" value="Btz_dom"/>
</dbReference>
<protein>
    <recommendedName>
        <fullName evidence="6">Protein CASC3</fullName>
    </recommendedName>
</protein>
<dbReference type="GO" id="GO:0006417">
    <property type="term" value="P:regulation of translation"/>
    <property type="evidence" value="ECO:0007669"/>
    <property type="project" value="UniProtKB-KW"/>
</dbReference>
<evidence type="ECO:0000256" key="4">
    <source>
        <dbReference type="ARBA" id="ARBA00004556"/>
    </source>
</evidence>
<dbReference type="GO" id="GO:0010494">
    <property type="term" value="C:cytoplasmic stress granule"/>
    <property type="evidence" value="ECO:0007669"/>
    <property type="project" value="UniProtKB-SubCell"/>
</dbReference>
<feature type="compositionally biased region" description="Polar residues" evidence="18">
    <location>
        <begin position="159"/>
        <end position="176"/>
    </location>
</feature>
<keyword evidence="15" id="KW-0508">mRNA splicing</keyword>
<keyword evidence="9" id="KW-0507">mRNA processing</keyword>
<feature type="region of interest" description="Disordered" evidence="18">
    <location>
        <begin position="1"/>
        <end position="106"/>
    </location>
</feature>
<feature type="compositionally biased region" description="Basic and acidic residues" evidence="18">
    <location>
        <begin position="287"/>
        <end position="304"/>
    </location>
</feature>
<feature type="region of interest" description="Disordered" evidence="18">
    <location>
        <begin position="802"/>
        <end position="827"/>
    </location>
</feature>
<proteinExistence type="inferred from homology"/>
<evidence type="ECO:0000256" key="11">
    <source>
        <dbReference type="ARBA" id="ARBA00022816"/>
    </source>
</evidence>
<comment type="subcellular location">
    <subcellularLocation>
        <location evidence="2">Cell projection</location>
        <location evidence="2">Dendrite</location>
    </subcellularLocation>
    <subcellularLocation>
        <location evidence="1">Cytoplasm</location>
        <location evidence="1">Stress granule</location>
    </subcellularLocation>
    <subcellularLocation>
        <location evidence="4">Cytoplasm</location>
        <location evidence="4">Perinuclear region</location>
    </subcellularLocation>
    <subcellularLocation>
        <location evidence="3">Nucleus speckle</location>
    </subcellularLocation>
</comment>
<dbReference type="PANTHER" id="PTHR13434">
    <property type="entry name" value="PROTEIN CASC3"/>
    <property type="match status" value="1"/>
</dbReference>
<feature type="region of interest" description="Disordered" evidence="18">
    <location>
        <begin position="601"/>
        <end position="790"/>
    </location>
</feature>
<name>A0A8D8XAN0_9HEMI</name>
<dbReference type="EMBL" id="HBUF01296227">
    <property type="protein sequence ID" value="CAG6690178.1"/>
    <property type="molecule type" value="Transcribed_RNA"/>
</dbReference>
<keyword evidence="8" id="KW-0963">Cytoplasm</keyword>
<reference evidence="20" key="1">
    <citation type="submission" date="2021-05" db="EMBL/GenBank/DDBJ databases">
        <authorList>
            <person name="Alioto T."/>
            <person name="Alioto T."/>
            <person name="Gomez Garrido J."/>
        </authorList>
    </citation>
    <scope>NUCLEOTIDE SEQUENCE</scope>
</reference>
<feature type="compositionally biased region" description="Low complexity" evidence="18">
    <location>
        <begin position="777"/>
        <end position="790"/>
    </location>
</feature>
<keyword evidence="11" id="KW-0509">mRNA transport</keyword>
<evidence type="ECO:0000256" key="2">
    <source>
        <dbReference type="ARBA" id="ARBA00004279"/>
    </source>
</evidence>
<feature type="compositionally biased region" description="Basic and acidic residues" evidence="18">
    <location>
        <begin position="29"/>
        <end position="61"/>
    </location>
</feature>
<dbReference type="GO" id="GO:0030425">
    <property type="term" value="C:dendrite"/>
    <property type="evidence" value="ECO:0007669"/>
    <property type="project" value="UniProtKB-SubCell"/>
</dbReference>
<evidence type="ECO:0000259" key="19">
    <source>
        <dbReference type="SMART" id="SM01044"/>
    </source>
</evidence>
<feature type="compositionally biased region" description="Polar residues" evidence="18">
    <location>
        <begin position="305"/>
        <end position="318"/>
    </location>
</feature>
<feature type="compositionally biased region" description="Basic and acidic residues" evidence="18">
    <location>
        <begin position="479"/>
        <end position="494"/>
    </location>
</feature>
<accession>A0A8D8XAN0</accession>
<evidence type="ECO:0000256" key="14">
    <source>
        <dbReference type="ARBA" id="ARBA00023161"/>
    </source>
</evidence>
<evidence type="ECO:0000256" key="18">
    <source>
        <dbReference type="SAM" id="MobiDB-lite"/>
    </source>
</evidence>
<feature type="region of interest" description="Disordered" evidence="18">
    <location>
        <begin position="137"/>
        <end position="176"/>
    </location>
</feature>
<feature type="compositionally biased region" description="Basic and acidic residues" evidence="18">
    <location>
        <begin position="147"/>
        <end position="156"/>
    </location>
</feature>
<feature type="compositionally biased region" description="Basic and acidic residues" evidence="18">
    <location>
        <begin position="366"/>
        <end position="414"/>
    </location>
</feature>
<evidence type="ECO:0000256" key="8">
    <source>
        <dbReference type="ARBA" id="ARBA00022490"/>
    </source>
</evidence>
<dbReference type="GO" id="GO:0035145">
    <property type="term" value="C:exon-exon junction complex"/>
    <property type="evidence" value="ECO:0007669"/>
    <property type="project" value="InterPro"/>
</dbReference>
<sequence length="1011" mass="111643">MEVDNKNMDSANDSVESFEDAIDSLEITEELKPEKTEAKPEKTEAKPEKTEGNPEKTEATEQLKVLMSDTSTSKEENNDTTKSTDSKPSADSICVDDTTVSLESKPSELEVMTTKLEVKTSNGVVKPTVASNMVLSNENLSDVNSKQLKEERDPKASTEAVNSSNSIANNEEKPTPNNVESITTMLPDLVINGDNLNQNLSVNEQSICEVSDKKIEGVQNVSNVEIKKTVLENNLTKLCDKEVLFKDPAIEVIHKEPSPKTSKEATKENITPIDFISKEDVKETKAVELTKSEYPKKSPEKDATDSSLLQEENYSSNKNKSDTTIDDNKVGNGIRKEDGELNDDDDEDGSIKSEERECGDGQGEQDDSKKELDHDEDKRNPEYIPKKGSFYEHDTRTMDGFDDDVKKIEEETAARSKKKPKPVSVESRWSHDKYNELEQGPKSQQEIIDTYGYDIRNEEHAPKARRNRRYGRGPNKYNRNWEDEKAYLKVEKQPRPPGNRGPRQNSDRSGRLSGSDNLNHQQEREEFPPLARGENQGEKRSAMPEAAPSVDNRVSAENDKAGGFQYLDKIGMKAEKGAWVPPPPFSQKNVVNKINFNKNHINKTSNEIDKSPVSLPTNVSQKDSPPQSHEKPSPPKPKAFVPINNANFAPTNSPRTNFRPAAPSNVQQSLRGEAFPNGTKGARSRLPESGLIRPRANWEPNNWYINQKIENTGPPESPDLSNKDYSKLSGAGAVSLRGGKRYSVQRQQSLPDPARNPNSYGKDSPVPSTEGEVESPTAQQGTTQTGSQGGQTLTAYYHHATTGTAPPITVPQSSPSHLVFTQSPPPPTPAASIIKGDYVNLNIAGETPIYHSNSFQPAPVYTTEPTLPISNGGTAAPPMLLPVHFVSPPPNQVPPFNGNQAPIMNYAPQPMQYQPMQPIVSLPPPPQAEVFQPAGGITYYSPQTQAVLQRPALSKRVKSAIPIVPPNEIGNLMQQSLALQNNLLQQKQVLQQQHQVQVVPLEINKDESMSN</sequence>
<keyword evidence="17" id="KW-0966">Cell projection</keyword>
<evidence type="ECO:0000256" key="15">
    <source>
        <dbReference type="ARBA" id="ARBA00023187"/>
    </source>
</evidence>
<evidence type="ECO:0000256" key="1">
    <source>
        <dbReference type="ARBA" id="ARBA00004210"/>
    </source>
</evidence>
<keyword evidence="16" id="KW-0539">Nucleus</keyword>
<evidence type="ECO:0000256" key="7">
    <source>
        <dbReference type="ARBA" id="ARBA00022448"/>
    </source>
</evidence>
<dbReference type="GO" id="GO:0051028">
    <property type="term" value="P:mRNA transport"/>
    <property type="evidence" value="ECO:0007669"/>
    <property type="project" value="UniProtKB-KW"/>
</dbReference>
<evidence type="ECO:0000256" key="6">
    <source>
        <dbReference type="ARBA" id="ARBA00019964"/>
    </source>
</evidence>
<feature type="compositionally biased region" description="Polar residues" evidence="18">
    <location>
        <begin position="644"/>
        <end position="656"/>
    </location>
</feature>
<evidence type="ECO:0000256" key="17">
    <source>
        <dbReference type="ARBA" id="ARBA00023273"/>
    </source>
</evidence>
<dbReference type="GO" id="GO:0016607">
    <property type="term" value="C:nuclear speck"/>
    <property type="evidence" value="ECO:0007669"/>
    <property type="project" value="UniProtKB-SubCell"/>
</dbReference>
<feature type="compositionally biased region" description="Acidic residues" evidence="18">
    <location>
        <begin position="16"/>
        <end position="28"/>
    </location>
</feature>
<dbReference type="GO" id="GO:0048471">
    <property type="term" value="C:perinuclear region of cytoplasm"/>
    <property type="evidence" value="ECO:0007669"/>
    <property type="project" value="UniProtKB-SubCell"/>
</dbReference>
<dbReference type="GO" id="GO:0006397">
    <property type="term" value="P:mRNA processing"/>
    <property type="evidence" value="ECO:0007669"/>
    <property type="project" value="UniProtKB-KW"/>
</dbReference>
<feature type="compositionally biased region" description="Basic and acidic residues" evidence="18">
    <location>
        <begin position="319"/>
        <end position="339"/>
    </location>
</feature>
<feature type="region of interest" description="Disordered" evidence="18">
    <location>
        <begin position="287"/>
        <end position="560"/>
    </location>
</feature>
<keyword evidence="10" id="KW-0747">Spliceosome</keyword>
<dbReference type="AlphaFoldDB" id="A0A8D8XAN0"/>
<evidence type="ECO:0000256" key="3">
    <source>
        <dbReference type="ARBA" id="ARBA00004324"/>
    </source>
</evidence>
<evidence type="ECO:0000313" key="20">
    <source>
        <dbReference type="EMBL" id="CAG6690178.1"/>
    </source>
</evidence>
<dbReference type="GO" id="GO:0000184">
    <property type="term" value="P:nuclear-transcribed mRNA catabolic process, nonsense-mediated decay"/>
    <property type="evidence" value="ECO:0007669"/>
    <property type="project" value="UniProtKB-KW"/>
</dbReference>
<keyword evidence="12" id="KW-0810">Translation regulation</keyword>
<dbReference type="GO" id="GO:0008380">
    <property type="term" value="P:RNA splicing"/>
    <property type="evidence" value="ECO:0007669"/>
    <property type="project" value="UniProtKB-KW"/>
</dbReference>
<comment type="similarity">
    <text evidence="5">Belongs to the CASC3 family.</text>
</comment>
<feature type="compositionally biased region" description="Polar residues" evidence="18">
    <location>
        <begin position="744"/>
        <end position="761"/>
    </location>
</feature>
<feature type="domain" description="Btz" evidence="19">
    <location>
        <begin position="351"/>
        <end position="460"/>
    </location>
</feature>
<dbReference type="InterPro" id="IPR028544">
    <property type="entry name" value="CASC3"/>
</dbReference>
<feature type="compositionally biased region" description="Polar residues" evidence="18">
    <location>
        <begin position="699"/>
        <end position="710"/>
    </location>
</feature>
<feature type="compositionally biased region" description="Basic and acidic residues" evidence="18">
    <location>
        <begin position="349"/>
        <end position="359"/>
    </location>
</feature>
<evidence type="ECO:0000256" key="12">
    <source>
        <dbReference type="ARBA" id="ARBA00022845"/>
    </source>
</evidence>
<evidence type="ECO:0000256" key="13">
    <source>
        <dbReference type="ARBA" id="ARBA00022884"/>
    </source>
</evidence>
<evidence type="ECO:0000256" key="10">
    <source>
        <dbReference type="ARBA" id="ARBA00022728"/>
    </source>
</evidence>
<evidence type="ECO:0000256" key="16">
    <source>
        <dbReference type="ARBA" id="ARBA00023242"/>
    </source>
</evidence>
<dbReference type="PANTHER" id="PTHR13434:SF0">
    <property type="entry name" value="PROTEIN CASC3"/>
    <property type="match status" value="1"/>
</dbReference>
<feature type="compositionally biased region" description="Polar residues" evidence="18">
    <location>
        <begin position="137"/>
        <end position="146"/>
    </location>
</feature>
<keyword evidence="13" id="KW-0694">RNA-binding</keyword>
<organism evidence="20">
    <name type="scientific">Cacopsylla melanoneura</name>
    <dbReference type="NCBI Taxonomy" id="428564"/>
    <lineage>
        <taxon>Eukaryota</taxon>
        <taxon>Metazoa</taxon>
        <taxon>Ecdysozoa</taxon>
        <taxon>Arthropoda</taxon>
        <taxon>Hexapoda</taxon>
        <taxon>Insecta</taxon>
        <taxon>Pterygota</taxon>
        <taxon>Neoptera</taxon>
        <taxon>Paraneoptera</taxon>
        <taxon>Hemiptera</taxon>
        <taxon>Sternorrhyncha</taxon>
        <taxon>Psylloidea</taxon>
        <taxon>Psyllidae</taxon>
        <taxon>Psyllinae</taxon>
        <taxon>Cacopsylla</taxon>
    </lineage>
</organism>
<keyword evidence="14" id="KW-0866">Nonsense-mediated mRNA decay</keyword>
<evidence type="ECO:0000256" key="9">
    <source>
        <dbReference type="ARBA" id="ARBA00022664"/>
    </source>
</evidence>
<feature type="compositionally biased region" description="Polar residues" evidence="18">
    <location>
        <begin position="810"/>
        <end position="820"/>
    </location>
</feature>